<proteinExistence type="predicted"/>
<protein>
    <submittedName>
        <fullName evidence="1">Uncharacterized protein</fullName>
    </submittedName>
</protein>
<reference evidence="1" key="1">
    <citation type="submission" date="2019-04" db="EMBL/GenBank/DDBJ databases">
        <title>Microbes associate with the intestines of laboratory mice.</title>
        <authorList>
            <person name="Navarre W."/>
            <person name="Wong E."/>
            <person name="Huang K."/>
            <person name="Tropini C."/>
            <person name="Ng K."/>
            <person name="Yu B."/>
        </authorList>
    </citation>
    <scope>NUCLEOTIDE SEQUENCE</scope>
    <source>
        <strain evidence="1">NM04_E33</strain>
    </source>
</reference>
<sequence>MNFIASKRTLIGGLALGALAVGIYVPQIQAAAQYAELAGNVGILSIDSLDSGNGVPLAVSESGPEPEPLVSKAKKRDRSIIESTHVISSGDANVAKDSVEKMLNMFYVNQFRHFQDPRAPYFMFMSKSNNLAMGIGGVVRIRGYYDWNGSIPISGFSPYFIQIPKDPTSMRRLAATPAGTGLFFTILGKNSVFGNFMGFFQADFSGYNNRDFKLKKAYITMGDWTAGYATTTFEDTQAEPSTIDAAGPNGINSRTSVLVRYMHTFKNRWSVAGSLEFPSSSISADGTTTKACSDYVPDVAAFAQYQWDGGESHVRLSGLGRILSYRDLIVGKNYNIFGWGAQLSTIIKVNNSLNLYGIASLGKGHASYTTDLAGGSFDLIADPDKKGKLYAPMATGFVLGAKYYFTHKLFADVALSEQRYYPKHNPGDGQYKYGLYGAFNLYWDITPRFEVGMEYLSGKRMNFNGTNGSANRITAMMMLSF</sequence>
<keyword evidence="2" id="KW-1185">Reference proteome</keyword>
<accession>A0AC61RDS7</accession>
<comment type="caution">
    <text evidence="1">The sequence shown here is derived from an EMBL/GenBank/DDBJ whole genome shotgun (WGS) entry which is preliminary data.</text>
</comment>
<gene>
    <name evidence="1" type="ORF">E5331_16170</name>
</gene>
<dbReference type="EMBL" id="SRYB01000031">
    <property type="protein sequence ID" value="TGY77037.1"/>
    <property type="molecule type" value="Genomic_DNA"/>
</dbReference>
<evidence type="ECO:0000313" key="1">
    <source>
        <dbReference type="EMBL" id="TGY77037.1"/>
    </source>
</evidence>
<organism evidence="1 2">
    <name type="scientific">Lepagella muris</name>
    <dbReference type="NCBI Taxonomy" id="3032870"/>
    <lineage>
        <taxon>Bacteria</taxon>
        <taxon>Pseudomonadati</taxon>
        <taxon>Bacteroidota</taxon>
        <taxon>Bacteroidia</taxon>
        <taxon>Bacteroidales</taxon>
        <taxon>Muribaculaceae</taxon>
        <taxon>Lepagella</taxon>
    </lineage>
</organism>
<dbReference type="Proteomes" id="UP000306319">
    <property type="component" value="Unassembled WGS sequence"/>
</dbReference>
<name>A0AC61RDS7_9BACT</name>
<evidence type="ECO:0000313" key="2">
    <source>
        <dbReference type="Proteomes" id="UP000306319"/>
    </source>
</evidence>